<gene>
    <name evidence="9" type="ORF">NDR86_22250</name>
</gene>
<evidence type="ECO:0000259" key="8">
    <source>
        <dbReference type="Pfam" id="PF12051"/>
    </source>
</evidence>
<dbReference type="GO" id="GO:0005886">
    <property type="term" value="C:plasma membrane"/>
    <property type="evidence" value="ECO:0007669"/>
    <property type="project" value="UniProtKB-SubCell"/>
</dbReference>
<feature type="transmembrane region" description="Helical" evidence="7">
    <location>
        <begin position="209"/>
        <end position="227"/>
    </location>
</feature>
<feature type="domain" description="DUF3533" evidence="8">
    <location>
        <begin position="26"/>
        <end position="375"/>
    </location>
</feature>
<feature type="transmembrane region" description="Helical" evidence="7">
    <location>
        <begin position="20"/>
        <end position="40"/>
    </location>
</feature>
<feature type="transmembrane region" description="Helical" evidence="7">
    <location>
        <begin position="280"/>
        <end position="311"/>
    </location>
</feature>
<dbReference type="AlphaFoldDB" id="A0A9X2E9Q5"/>
<evidence type="ECO:0000256" key="6">
    <source>
        <dbReference type="ARBA" id="ARBA00023136"/>
    </source>
</evidence>
<evidence type="ECO:0000256" key="3">
    <source>
        <dbReference type="ARBA" id="ARBA00022475"/>
    </source>
</evidence>
<evidence type="ECO:0000256" key="5">
    <source>
        <dbReference type="ARBA" id="ARBA00022989"/>
    </source>
</evidence>
<accession>A0A9X2E9Q5</accession>
<feature type="transmembrane region" description="Helical" evidence="7">
    <location>
        <begin position="382"/>
        <end position="404"/>
    </location>
</feature>
<keyword evidence="3" id="KW-1003">Cell membrane</keyword>
<comment type="subcellular location">
    <subcellularLocation>
        <location evidence="1">Cell membrane</location>
        <topology evidence="1">Multi-pass membrane protein</topology>
    </subcellularLocation>
</comment>
<keyword evidence="6 7" id="KW-0472">Membrane</keyword>
<comment type="similarity">
    <text evidence="2">Belongs to the ABC-2 integral membrane protein family.</text>
</comment>
<dbReference type="PANTHER" id="PTHR43077:SF8">
    <property type="entry name" value="DOXORUBICIN RESISTANCE ABC TRANSPORTER PERMEASE PROTEIN DRRB"/>
    <property type="match status" value="1"/>
</dbReference>
<dbReference type="Proteomes" id="UP001139157">
    <property type="component" value="Unassembled WGS sequence"/>
</dbReference>
<protein>
    <submittedName>
        <fullName evidence="9">SNG1 family protein</fullName>
    </submittedName>
</protein>
<feature type="transmembrane region" description="Helical" evidence="7">
    <location>
        <begin position="247"/>
        <end position="268"/>
    </location>
</feature>
<reference evidence="9" key="1">
    <citation type="submission" date="2022-06" db="EMBL/GenBank/DDBJ databases">
        <title>Novel species in genus nocardia.</title>
        <authorList>
            <person name="Li F."/>
        </authorList>
    </citation>
    <scope>NUCLEOTIDE SEQUENCE</scope>
    <source>
        <strain evidence="9">CDC141</strain>
    </source>
</reference>
<keyword evidence="5 7" id="KW-1133">Transmembrane helix</keyword>
<comment type="caution">
    <text evidence="9">The sequence shown here is derived from an EMBL/GenBank/DDBJ whole genome shotgun (WGS) entry which is preliminary data.</text>
</comment>
<evidence type="ECO:0000256" key="7">
    <source>
        <dbReference type="SAM" id="Phobius"/>
    </source>
</evidence>
<name>A0A9X2E9Q5_9NOCA</name>
<evidence type="ECO:0000256" key="2">
    <source>
        <dbReference type="ARBA" id="ARBA00007783"/>
    </source>
</evidence>
<evidence type="ECO:0000313" key="9">
    <source>
        <dbReference type="EMBL" id="MCM6776210.1"/>
    </source>
</evidence>
<sequence>MTPTTDEDGDDARSGWDHKLWAVPLVVAMGLLALLALSYLGSILHPQRNLHGFPLALVDSDRGASGAEVIDRVRAALPPDRVRWQLVTADEADRLMSLGEIYGAIIVPEDFGARLSALADPGPGTGTPPNLEVRTNPRAGTTATTLTTQLLTPVLDDLSRRLGTATTERARASGVPLSDAALVTLTDPVRIEVTQFAPLPEGTANGISAFYYTLLVVFAGFTGAQLINVGVDSVTKDDPSVSPWHALLFKWALVAVVALVMAGAYQFIAAALGMPIEHRLALYFFSAAASLAVGMTALAVLAVVATVASALRLPVLNNLGMPINMLVFMALGLPSSGGIMPIEATPMLYRALAEFEPMHQVYLGIRSILYFDARLAAGLTRALVMCTIGVTSAIVIGVLTTLGYDRLRARLTLPTAKQ</sequence>
<organism evidence="9 10">
    <name type="scientific">Nocardia pulmonis</name>
    <dbReference type="NCBI Taxonomy" id="2951408"/>
    <lineage>
        <taxon>Bacteria</taxon>
        <taxon>Bacillati</taxon>
        <taxon>Actinomycetota</taxon>
        <taxon>Actinomycetes</taxon>
        <taxon>Mycobacteriales</taxon>
        <taxon>Nocardiaceae</taxon>
        <taxon>Nocardia</taxon>
    </lineage>
</organism>
<evidence type="ECO:0000256" key="1">
    <source>
        <dbReference type="ARBA" id="ARBA00004651"/>
    </source>
</evidence>
<dbReference type="Pfam" id="PF12051">
    <property type="entry name" value="DUF3533"/>
    <property type="match status" value="1"/>
</dbReference>
<keyword evidence="10" id="KW-1185">Reference proteome</keyword>
<dbReference type="RefSeq" id="WP_251914511.1">
    <property type="nucleotide sequence ID" value="NZ_JAMRXG010000009.1"/>
</dbReference>
<evidence type="ECO:0000256" key="4">
    <source>
        <dbReference type="ARBA" id="ARBA00022692"/>
    </source>
</evidence>
<proteinExistence type="inferred from homology"/>
<dbReference type="InterPro" id="IPR022703">
    <property type="entry name" value="DUF3533"/>
</dbReference>
<feature type="transmembrane region" description="Helical" evidence="7">
    <location>
        <begin position="323"/>
        <end position="342"/>
    </location>
</feature>
<dbReference type="EMBL" id="JAMRXG010000009">
    <property type="protein sequence ID" value="MCM6776210.1"/>
    <property type="molecule type" value="Genomic_DNA"/>
</dbReference>
<dbReference type="InterPro" id="IPR051328">
    <property type="entry name" value="T7SS_ABC-Transporter"/>
</dbReference>
<evidence type="ECO:0000313" key="10">
    <source>
        <dbReference type="Proteomes" id="UP001139157"/>
    </source>
</evidence>
<dbReference type="Gene3D" id="3.40.1710.10">
    <property type="entry name" value="abc type-2 transporter like domain"/>
    <property type="match status" value="1"/>
</dbReference>
<dbReference type="PANTHER" id="PTHR43077">
    <property type="entry name" value="TRANSPORT PERMEASE YVFS-RELATED"/>
    <property type="match status" value="1"/>
</dbReference>
<keyword evidence="4 7" id="KW-0812">Transmembrane</keyword>